<feature type="domain" description="ApeI dehydratase-like" evidence="1">
    <location>
        <begin position="12"/>
        <end position="109"/>
    </location>
</feature>
<sequence>MSAYIPHSNLIKSNDQQFLFSARLDAGLKAFAGHFPNCPVFPGVAQIAMVKAIVEEHFANFQDLEKIEQLRFQGFIFPEQDIFIQIEPQDHSIQFKVSNAMQEPLASGRMMFKTQLAAQSTMSTQHASSQELMH</sequence>
<dbReference type="Proteomes" id="UP000242317">
    <property type="component" value="Unassembled WGS sequence"/>
</dbReference>
<accession>A0A1G6MII7</accession>
<keyword evidence="3" id="KW-1185">Reference proteome</keyword>
<dbReference type="RefSeq" id="WP_092620484.1">
    <property type="nucleotide sequence ID" value="NZ_FMYK01000007.1"/>
</dbReference>
<organism evidence="2 3">
    <name type="scientific">Acinetobacter marinus</name>
    <dbReference type="NCBI Taxonomy" id="281375"/>
    <lineage>
        <taxon>Bacteria</taxon>
        <taxon>Pseudomonadati</taxon>
        <taxon>Pseudomonadota</taxon>
        <taxon>Gammaproteobacteria</taxon>
        <taxon>Moraxellales</taxon>
        <taxon>Moraxellaceae</taxon>
        <taxon>Acinetobacter</taxon>
    </lineage>
</organism>
<evidence type="ECO:0000259" key="1">
    <source>
        <dbReference type="Pfam" id="PF22818"/>
    </source>
</evidence>
<proteinExistence type="predicted"/>
<gene>
    <name evidence="2" type="ORF">SAMN05421749_10718</name>
</gene>
<dbReference type="EMBL" id="FMYK01000007">
    <property type="protein sequence ID" value="SDC55094.1"/>
    <property type="molecule type" value="Genomic_DNA"/>
</dbReference>
<name>A0A1G6MII7_9GAMM</name>
<evidence type="ECO:0000313" key="3">
    <source>
        <dbReference type="Proteomes" id="UP000242317"/>
    </source>
</evidence>
<dbReference type="OrthoDB" id="9812842at2"/>
<dbReference type="Pfam" id="PF22818">
    <property type="entry name" value="ApeI-like"/>
    <property type="match status" value="1"/>
</dbReference>
<dbReference type="Gene3D" id="3.10.129.10">
    <property type="entry name" value="Hotdog Thioesterase"/>
    <property type="match status" value="1"/>
</dbReference>
<protein>
    <recommendedName>
        <fullName evidence="1">ApeI dehydratase-like domain-containing protein</fullName>
    </recommendedName>
</protein>
<dbReference type="InterPro" id="IPR029069">
    <property type="entry name" value="HotDog_dom_sf"/>
</dbReference>
<dbReference type="InterPro" id="IPR054545">
    <property type="entry name" value="ApeI-like"/>
</dbReference>
<dbReference type="AlphaFoldDB" id="A0A1G6MII7"/>
<reference evidence="3" key="1">
    <citation type="submission" date="2016-09" db="EMBL/GenBank/DDBJ databases">
        <authorList>
            <person name="Varghese N."/>
            <person name="Submissions S."/>
        </authorList>
    </citation>
    <scope>NUCLEOTIDE SEQUENCE [LARGE SCALE GENOMIC DNA]</scope>
    <source>
        <strain evidence="3">ANC 3699</strain>
    </source>
</reference>
<evidence type="ECO:0000313" key="2">
    <source>
        <dbReference type="EMBL" id="SDC55094.1"/>
    </source>
</evidence>
<dbReference type="SUPFAM" id="SSF54637">
    <property type="entry name" value="Thioesterase/thiol ester dehydrase-isomerase"/>
    <property type="match status" value="1"/>
</dbReference>